<keyword evidence="3 5" id="KW-0732">Signal</keyword>
<evidence type="ECO:0000313" key="7">
    <source>
        <dbReference type="EMBL" id="GEO91450.1"/>
    </source>
</evidence>
<feature type="compositionally biased region" description="Basic and acidic residues" evidence="4">
    <location>
        <begin position="127"/>
        <end position="143"/>
    </location>
</feature>
<evidence type="ECO:0000256" key="1">
    <source>
        <dbReference type="ARBA" id="ARBA00011028"/>
    </source>
</evidence>
<dbReference type="OrthoDB" id="9810636at2"/>
<dbReference type="RefSeq" id="WP_058857698.1">
    <property type="nucleotide sequence ID" value="NZ_BJZR01000012.1"/>
</dbReference>
<dbReference type="AlphaFoldDB" id="A0A0U3G1Y7"/>
<dbReference type="GO" id="GO:0046872">
    <property type="term" value="F:metal ion binding"/>
    <property type="evidence" value="ECO:0007669"/>
    <property type="project" value="InterPro"/>
</dbReference>
<accession>A0A0U3G1Y7</accession>
<feature type="signal peptide" evidence="5">
    <location>
        <begin position="1"/>
        <end position="21"/>
    </location>
</feature>
<evidence type="ECO:0000313" key="6">
    <source>
        <dbReference type="EMBL" id="ALU38986.1"/>
    </source>
</evidence>
<keyword evidence="2" id="KW-0813">Transport</keyword>
<sequence length="336" mass="35091">MKRSPLLALSALTALLLSSCAAPSEETAAGGEEGETLSVMTSFYPLQYVTERVGGEQVRVESMTPPGAEPHDLELSPAAVDRVRTADAVVYLAGFQPAVDDAVAQAAPEHALDAAHAGIEGEAAHSAQEHAAAEEGHGAEAHAGEASGAEEGHAEEGGADDGHGHGAQDPHFWLDPQRLAAVAVEVAHELGEADPDNAALYERNAEELTGELEALDQEFASGLETCERRTVVVAHEAYGYLTDKYDLEQVSVAGLEPDTEPSPARLAEIGKVVEEEGVTTVFAESEVDTGVAETLAAEHGVETAVLDPVETQADESADYQQVMRANLEALRAALGC</sequence>
<dbReference type="Proteomes" id="UP000057181">
    <property type="component" value="Chromosome"/>
</dbReference>
<evidence type="ECO:0000313" key="9">
    <source>
        <dbReference type="Proteomes" id="UP000321155"/>
    </source>
</evidence>
<organism evidence="6 8">
    <name type="scientific">Kocuria flava</name>
    <dbReference type="NCBI Taxonomy" id="446860"/>
    <lineage>
        <taxon>Bacteria</taxon>
        <taxon>Bacillati</taxon>
        <taxon>Actinomycetota</taxon>
        <taxon>Actinomycetes</taxon>
        <taxon>Micrococcales</taxon>
        <taxon>Micrococcaceae</taxon>
        <taxon>Kocuria</taxon>
    </lineage>
</organism>
<reference evidence="6 8" key="1">
    <citation type="submission" date="2015-11" db="EMBL/GenBank/DDBJ databases">
        <title>Complete Genome Sequence of Kocuria flava strain HO-9041.</title>
        <authorList>
            <person name="Zhou M."/>
            <person name="Dai J."/>
        </authorList>
    </citation>
    <scope>NUCLEOTIDE SEQUENCE [LARGE SCALE GENOMIC DNA]</scope>
    <source>
        <strain evidence="6 8">HO-9041</strain>
    </source>
</reference>
<keyword evidence="9" id="KW-1185">Reference proteome</keyword>
<reference evidence="7 9" key="2">
    <citation type="submission" date="2019-07" db="EMBL/GenBank/DDBJ databases">
        <title>Whole genome shotgun sequence of Kocuria flava NBRC 107626.</title>
        <authorList>
            <person name="Hosoyama A."/>
            <person name="Uohara A."/>
            <person name="Ohji S."/>
            <person name="Ichikawa N."/>
        </authorList>
    </citation>
    <scope>NUCLEOTIDE SEQUENCE [LARGE SCALE GENOMIC DNA]</scope>
    <source>
        <strain evidence="7 9">NBRC 107626</strain>
    </source>
</reference>
<dbReference type="InterPro" id="IPR006127">
    <property type="entry name" value="ZnuA-like"/>
</dbReference>
<feature type="compositionally biased region" description="Basic and acidic residues" evidence="4">
    <location>
        <begin position="150"/>
        <end position="168"/>
    </location>
</feature>
<dbReference type="EMBL" id="BJZR01000012">
    <property type="protein sequence ID" value="GEO91450.1"/>
    <property type="molecule type" value="Genomic_DNA"/>
</dbReference>
<dbReference type="EMBL" id="CP013254">
    <property type="protein sequence ID" value="ALU38986.1"/>
    <property type="molecule type" value="Genomic_DNA"/>
</dbReference>
<dbReference type="STRING" id="446860.AS188_03620"/>
<evidence type="ECO:0000256" key="3">
    <source>
        <dbReference type="ARBA" id="ARBA00022729"/>
    </source>
</evidence>
<dbReference type="PANTHER" id="PTHR42953:SF3">
    <property type="entry name" value="HIGH-AFFINITY ZINC UPTAKE SYSTEM PROTEIN ZNUA"/>
    <property type="match status" value="1"/>
</dbReference>
<dbReference type="SUPFAM" id="SSF53807">
    <property type="entry name" value="Helical backbone' metal receptor"/>
    <property type="match status" value="1"/>
</dbReference>
<evidence type="ECO:0000256" key="2">
    <source>
        <dbReference type="ARBA" id="ARBA00022448"/>
    </source>
</evidence>
<dbReference type="Pfam" id="PF01297">
    <property type="entry name" value="ZnuA"/>
    <property type="match status" value="1"/>
</dbReference>
<dbReference type="InterPro" id="IPR050492">
    <property type="entry name" value="Bact_metal-bind_prot9"/>
</dbReference>
<name>A0A0U3G1Y7_9MICC</name>
<feature type="chain" id="PRO_5043590345" evidence="5">
    <location>
        <begin position="22"/>
        <end position="336"/>
    </location>
</feature>
<evidence type="ECO:0000256" key="5">
    <source>
        <dbReference type="SAM" id="SignalP"/>
    </source>
</evidence>
<comment type="similarity">
    <text evidence="1">Belongs to the bacterial solute-binding protein 9 family.</text>
</comment>
<evidence type="ECO:0000313" key="8">
    <source>
        <dbReference type="Proteomes" id="UP000057181"/>
    </source>
</evidence>
<feature type="region of interest" description="Disordered" evidence="4">
    <location>
        <begin position="121"/>
        <end position="171"/>
    </location>
</feature>
<dbReference type="PROSITE" id="PS51257">
    <property type="entry name" value="PROKAR_LIPOPROTEIN"/>
    <property type="match status" value="1"/>
</dbReference>
<evidence type="ECO:0000256" key="4">
    <source>
        <dbReference type="SAM" id="MobiDB-lite"/>
    </source>
</evidence>
<dbReference type="Proteomes" id="UP000321155">
    <property type="component" value="Unassembled WGS sequence"/>
</dbReference>
<dbReference type="PANTHER" id="PTHR42953">
    <property type="entry name" value="HIGH-AFFINITY ZINC UPTAKE SYSTEM PROTEIN ZNUA-RELATED"/>
    <property type="match status" value="1"/>
</dbReference>
<dbReference type="Gene3D" id="3.40.50.1980">
    <property type="entry name" value="Nitrogenase molybdenum iron protein domain"/>
    <property type="match status" value="2"/>
</dbReference>
<dbReference type="GO" id="GO:0030001">
    <property type="term" value="P:metal ion transport"/>
    <property type="evidence" value="ECO:0007669"/>
    <property type="project" value="InterPro"/>
</dbReference>
<protein>
    <submittedName>
        <fullName evidence="6 7">ABC transporter substrate-binding protein</fullName>
    </submittedName>
</protein>
<proteinExistence type="inferred from homology"/>
<gene>
    <name evidence="6" type="ORF">AS188_03620</name>
    <name evidence="7" type="ORF">KFL01_07560</name>
</gene>
<dbReference type="KEGG" id="kfv:AS188_03620"/>